<evidence type="ECO:0000259" key="1">
    <source>
        <dbReference type="PROSITE" id="PS51186"/>
    </source>
</evidence>
<evidence type="ECO:0000313" key="3">
    <source>
        <dbReference type="Proteomes" id="UP001596147"/>
    </source>
</evidence>
<dbReference type="RefSeq" id="WP_382349268.1">
    <property type="nucleotide sequence ID" value="NZ_JBHSMC010000005.1"/>
</dbReference>
<dbReference type="CDD" id="cd04301">
    <property type="entry name" value="NAT_SF"/>
    <property type="match status" value="1"/>
</dbReference>
<comment type="caution">
    <text evidence="2">The sequence shown here is derived from an EMBL/GenBank/DDBJ whole genome shotgun (WGS) entry which is preliminary data.</text>
</comment>
<dbReference type="EC" id="2.3.1.-" evidence="2"/>
<accession>A0ABW0LHZ4</accession>
<dbReference type="EMBL" id="JBHSMC010000005">
    <property type="protein sequence ID" value="MFC5464436.1"/>
    <property type="molecule type" value="Genomic_DNA"/>
</dbReference>
<name>A0ABW0LHZ4_9BACI</name>
<dbReference type="InterPro" id="IPR016181">
    <property type="entry name" value="Acyl_CoA_acyltransferase"/>
</dbReference>
<dbReference type="PROSITE" id="PS51186">
    <property type="entry name" value="GNAT"/>
    <property type="match status" value="1"/>
</dbReference>
<reference evidence="3" key="1">
    <citation type="journal article" date="2019" name="Int. J. Syst. Evol. Microbiol.">
        <title>The Global Catalogue of Microorganisms (GCM) 10K type strain sequencing project: providing services to taxonomists for standard genome sequencing and annotation.</title>
        <authorList>
            <consortium name="The Broad Institute Genomics Platform"/>
            <consortium name="The Broad Institute Genome Sequencing Center for Infectious Disease"/>
            <person name="Wu L."/>
            <person name="Ma J."/>
        </authorList>
    </citation>
    <scope>NUCLEOTIDE SEQUENCE [LARGE SCALE GENOMIC DNA]</scope>
    <source>
        <strain evidence="3">CGMCC 1.12237</strain>
    </source>
</reference>
<sequence length="213" mass="24819">MKHNKTYHSKEVRTINGPLHIEGPITTDLLSSLDFHEDLTSFRPANLQHKALIEISKLPEGRIIIARNDNQIVGYVTFLYPHPLERWSHGKMKDLIELGAIEVIPFFRASGVGKSLLSVSMMDEAMENYIIISTEYHWHWDLKGTNLTIWEYRKMMEKLMHHGGLRLCETDDPEITSHSANCLMVRVGKQVPRESLQQFHRLRFMHQYSKNLN</sequence>
<evidence type="ECO:0000313" key="2">
    <source>
        <dbReference type="EMBL" id="MFC5464436.1"/>
    </source>
</evidence>
<feature type="domain" description="N-acetyltransferase" evidence="1">
    <location>
        <begin position="19"/>
        <end position="192"/>
    </location>
</feature>
<dbReference type="InterPro" id="IPR024699">
    <property type="entry name" value="AcuA"/>
</dbReference>
<dbReference type="InterPro" id="IPR000182">
    <property type="entry name" value="GNAT_dom"/>
</dbReference>
<proteinExistence type="predicted"/>
<gene>
    <name evidence="2" type="ORF">ACFPM4_06630</name>
</gene>
<dbReference type="Proteomes" id="UP001596147">
    <property type="component" value="Unassembled WGS sequence"/>
</dbReference>
<keyword evidence="3" id="KW-1185">Reference proteome</keyword>
<dbReference type="Pfam" id="PF00583">
    <property type="entry name" value="Acetyltransf_1"/>
    <property type="match status" value="1"/>
</dbReference>
<dbReference type="SUPFAM" id="SSF55729">
    <property type="entry name" value="Acyl-CoA N-acyltransferases (Nat)"/>
    <property type="match status" value="1"/>
</dbReference>
<protein>
    <submittedName>
        <fullName evidence="2">GNAT family N-acetyltransferase</fullName>
        <ecNumber evidence="2">2.3.1.-</ecNumber>
    </submittedName>
</protein>
<dbReference type="PIRSF" id="PIRSF021278">
    <property type="entry name" value="AcuA"/>
    <property type="match status" value="1"/>
</dbReference>
<keyword evidence="2" id="KW-0012">Acyltransferase</keyword>
<keyword evidence="2" id="KW-0808">Transferase</keyword>
<dbReference type="Gene3D" id="3.40.630.30">
    <property type="match status" value="1"/>
</dbReference>
<dbReference type="GO" id="GO:0016746">
    <property type="term" value="F:acyltransferase activity"/>
    <property type="evidence" value="ECO:0007669"/>
    <property type="project" value="UniProtKB-KW"/>
</dbReference>
<organism evidence="2 3">
    <name type="scientific">Lederbergia graminis</name>
    <dbReference type="NCBI Taxonomy" id="735518"/>
    <lineage>
        <taxon>Bacteria</taxon>
        <taxon>Bacillati</taxon>
        <taxon>Bacillota</taxon>
        <taxon>Bacilli</taxon>
        <taxon>Bacillales</taxon>
        <taxon>Bacillaceae</taxon>
        <taxon>Lederbergia</taxon>
    </lineage>
</organism>